<reference evidence="3 4" key="1">
    <citation type="submission" date="2023-07" db="EMBL/GenBank/DDBJ databases">
        <title>Genomic Encyclopedia of Type Strains, Phase IV (KMG-IV): sequencing the most valuable type-strain genomes for metagenomic binning, comparative biology and taxonomic classification.</title>
        <authorList>
            <person name="Goeker M."/>
        </authorList>
    </citation>
    <scope>NUCLEOTIDE SEQUENCE [LARGE SCALE GENOMIC DNA]</scope>
    <source>
        <strain evidence="3 4">DSM 1277</strain>
    </source>
</reference>
<evidence type="ECO:0000256" key="2">
    <source>
        <dbReference type="SAM" id="SignalP"/>
    </source>
</evidence>
<dbReference type="CDD" id="cd07012">
    <property type="entry name" value="PBP2_Bug_TTT"/>
    <property type="match status" value="1"/>
</dbReference>
<dbReference type="PANTHER" id="PTHR42928">
    <property type="entry name" value="TRICARBOXYLATE-BINDING PROTEIN"/>
    <property type="match status" value="1"/>
</dbReference>
<evidence type="ECO:0000256" key="1">
    <source>
        <dbReference type="ARBA" id="ARBA00006987"/>
    </source>
</evidence>
<dbReference type="Pfam" id="PF03401">
    <property type="entry name" value="TctC"/>
    <property type="match status" value="1"/>
</dbReference>
<comment type="similarity">
    <text evidence="1">Belongs to the UPF0065 (bug) family.</text>
</comment>
<dbReference type="Gene3D" id="3.40.190.10">
    <property type="entry name" value="Periplasmic binding protein-like II"/>
    <property type="match status" value="1"/>
</dbReference>
<comment type="caution">
    <text evidence="3">The sequence shown here is derived from an EMBL/GenBank/DDBJ whole genome shotgun (WGS) entry which is preliminary data.</text>
</comment>
<feature type="signal peptide" evidence="2">
    <location>
        <begin position="1"/>
        <end position="24"/>
    </location>
</feature>
<keyword evidence="2" id="KW-0732">Signal</keyword>
<dbReference type="InterPro" id="IPR005064">
    <property type="entry name" value="BUG"/>
</dbReference>
<dbReference type="RefSeq" id="WP_307058556.1">
    <property type="nucleotide sequence ID" value="NZ_JAUSUH010000002.1"/>
</dbReference>
<keyword evidence="3" id="KW-0675">Receptor</keyword>
<proteinExistence type="inferred from homology"/>
<name>A0ABU0DEI7_9HYPH</name>
<evidence type="ECO:0000313" key="3">
    <source>
        <dbReference type="EMBL" id="MDQ0346830.1"/>
    </source>
</evidence>
<gene>
    <name evidence="3" type="ORF">J2S76_001247</name>
</gene>
<accession>A0ABU0DEI7</accession>
<organism evidence="3 4">
    <name type="scientific">Ancylobacter vacuolatus</name>
    <dbReference type="NCBI Taxonomy" id="223389"/>
    <lineage>
        <taxon>Bacteria</taxon>
        <taxon>Pseudomonadati</taxon>
        <taxon>Pseudomonadota</taxon>
        <taxon>Alphaproteobacteria</taxon>
        <taxon>Hyphomicrobiales</taxon>
        <taxon>Xanthobacteraceae</taxon>
        <taxon>Ancylobacter</taxon>
    </lineage>
</organism>
<dbReference type="PIRSF" id="PIRSF017082">
    <property type="entry name" value="YflP"/>
    <property type="match status" value="1"/>
</dbReference>
<dbReference type="Proteomes" id="UP001238467">
    <property type="component" value="Unassembled WGS sequence"/>
</dbReference>
<dbReference type="PANTHER" id="PTHR42928:SF5">
    <property type="entry name" value="BLR1237 PROTEIN"/>
    <property type="match status" value="1"/>
</dbReference>
<dbReference type="SUPFAM" id="SSF53850">
    <property type="entry name" value="Periplasmic binding protein-like II"/>
    <property type="match status" value="1"/>
</dbReference>
<protein>
    <submittedName>
        <fullName evidence="3">Tripartite-type tricarboxylate transporter receptor subunit TctC</fullName>
    </submittedName>
</protein>
<evidence type="ECO:0000313" key="4">
    <source>
        <dbReference type="Proteomes" id="UP001238467"/>
    </source>
</evidence>
<keyword evidence="4" id="KW-1185">Reference proteome</keyword>
<dbReference type="Gene3D" id="3.40.190.150">
    <property type="entry name" value="Bordetella uptake gene, domain 1"/>
    <property type="match status" value="1"/>
</dbReference>
<dbReference type="EMBL" id="JAUSUH010000002">
    <property type="protein sequence ID" value="MDQ0346830.1"/>
    <property type="molecule type" value="Genomic_DNA"/>
</dbReference>
<dbReference type="InterPro" id="IPR042100">
    <property type="entry name" value="Bug_dom1"/>
</dbReference>
<feature type="chain" id="PRO_5046982159" evidence="2">
    <location>
        <begin position="25"/>
        <end position="324"/>
    </location>
</feature>
<sequence length="324" mass="34073">MINRRHFVALGLAAASLATGPALAAGGWPTEKPIMLVVPFPPGGGVDQMARLIVPFVQKHLPGANIVIENRPGAGSQIGMEYGFAAAPDGYTLIGVTSPAMMTIPFDRPVRYKVDEFTYIANVMDDPGAIAVKASSDIKDLPDLIARLKASPESVSIGHTGVGGDDHLTTLELQQAAGVAFNVIPFNGSAPVNTALQGGHIDVSALNVSEFVQPVADGTVRVLAQAGDARSASLPDVPTFREGGYAFTVGAQRGVVAPPGLPADIQAKLVAAFKAAMEDPEFKETAKKLNAPIHGLYGDEYRTSVLGIDARLNEMWKTNPWKNQ</sequence>